<dbReference type="InterPro" id="IPR036388">
    <property type="entry name" value="WH-like_DNA-bd_sf"/>
</dbReference>
<dbReference type="GO" id="GO:0003677">
    <property type="term" value="F:DNA binding"/>
    <property type="evidence" value="ECO:0007669"/>
    <property type="project" value="UniProtKB-KW"/>
</dbReference>
<proteinExistence type="inferred from homology"/>
<dbReference type="PRINTS" id="PR00039">
    <property type="entry name" value="HTHLYSR"/>
</dbReference>
<dbReference type="InterPro" id="IPR036390">
    <property type="entry name" value="WH_DNA-bd_sf"/>
</dbReference>
<keyword evidence="4" id="KW-0804">Transcription</keyword>
<dbReference type="InterPro" id="IPR050389">
    <property type="entry name" value="LysR-type_TF"/>
</dbReference>
<evidence type="ECO:0000313" key="7">
    <source>
        <dbReference type="Proteomes" id="UP000072660"/>
    </source>
</evidence>
<evidence type="ECO:0000256" key="1">
    <source>
        <dbReference type="ARBA" id="ARBA00009437"/>
    </source>
</evidence>
<protein>
    <submittedName>
        <fullName evidence="6">LysR family transcriptional regulator</fullName>
    </submittedName>
</protein>
<comment type="similarity">
    <text evidence="1">Belongs to the LysR transcriptional regulatory family.</text>
</comment>
<reference evidence="6 7" key="1">
    <citation type="submission" date="2016-02" db="EMBL/GenBank/DDBJ databases">
        <authorList>
            <person name="Wen L."/>
            <person name="He K."/>
            <person name="Yang H."/>
        </authorList>
    </citation>
    <scope>NUCLEOTIDE SEQUENCE [LARGE SCALE GENOMIC DNA]</scope>
    <source>
        <strain evidence="6 7">CV58</strain>
    </source>
</reference>
<dbReference type="EMBL" id="LSZO01000108">
    <property type="protein sequence ID" value="KXU38675.1"/>
    <property type="molecule type" value="Genomic_DNA"/>
</dbReference>
<dbReference type="GO" id="GO:0003700">
    <property type="term" value="F:DNA-binding transcription factor activity"/>
    <property type="evidence" value="ECO:0007669"/>
    <property type="project" value="InterPro"/>
</dbReference>
<dbReference type="Proteomes" id="UP000072660">
    <property type="component" value="Unassembled WGS sequence"/>
</dbReference>
<gene>
    <name evidence="6" type="ORF">AXE65_12595</name>
</gene>
<dbReference type="Gene3D" id="1.10.10.10">
    <property type="entry name" value="Winged helix-like DNA-binding domain superfamily/Winged helix DNA-binding domain"/>
    <property type="match status" value="1"/>
</dbReference>
<keyword evidence="2" id="KW-0805">Transcription regulation</keyword>
<dbReference type="OrthoDB" id="8839911at2"/>
<evidence type="ECO:0000259" key="5">
    <source>
        <dbReference type="PROSITE" id="PS50931"/>
    </source>
</evidence>
<dbReference type="PANTHER" id="PTHR30118:SF15">
    <property type="entry name" value="TRANSCRIPTIONAL REGULATORY PROTEIN"/>
    <property type="match status" value="1"/>
</dbReference>
<evidence type="ECO:0000256" key="3">
    <source>
        <dbReference type="ARBA" id="ARBA00023125"/>
    </source>
</evidence>
<dbReference type="Pfam" id="PF00126">
    <property type="entry name" value="HTH_1"/>
    <property type="match status" value="1"/>
</dbReference>
<dbReference type="RefSeq" id="WP_068388811.1">
    <property type="nucleotide sequence ID" value="NZ_LSZO01000108.1"/>
</dbReference>
<comment type="caution">
    <text evidence="6">The sequence shown here is derived from an EMBL/GenBank/DDBJ whole genome shotgun (WGS) entry which is preliminary data.</text>
</comment>
<dbReference type="CDD" id="cd08465">
    <property type="entry name" value="PBP2_ToxR"/>
    <property type="match status" value="1"/>
</dbReference>
<dbReference type="SUPFAM" id="SSF46785">
    <property type="entry name" value="Winged helix' DNA-binding domain"/>
    <property type="match status" value="1"/>
</dbReference>
<keyword evidence="7" id="KW-1185">Reference proteome</keyword>
<dbReference type="PANTHER" id="PTHR30118">
    <property type="entry name" value="HTH-TYPE TRANSCRIPTIONAL REGULATOR LEUO-RELATED"/>
    <property type="match status" value="1"/>
</dbReference>
<dbReference type="AlphaFoldDB" id="A0A139SVQ0"/>
<dbReference type="Pfam" id="PF03466">
    <property type="entry name" value="LysR_substrate"/>
    <property type="match status" value="1"/>
</dbReference>
<accession>A0A139SVQ0</accession>
<dbReference type="SUPFAM" id="SSF53850">
    <property type="entry name" value="Periplasmic binding protein-like II"/>
    <property type="match status" value="1"/>
</dbReference>
<name>A0A139SVQ0_9GAMM</name>
<dbReference type="PROSITE" id="PS50931">
    <property type="entry name" value="HTH_LYSR"/>
    <property type="match status" value="1"/>
</dbReference>
<dbReference type="InterPro" id="IPR005119">
    <property type="entry name" value="LysR_subst-bd"/>
</dbReference>
<sequence>MNNLRRIDLNLLLALHALLLEKHVSRAARRLHKSQPAVSHALAHLRRILDDPLLTRRSGRFELTPRAAALLPTLTDILGQLDALLDPPQFDPARTQRLFRLAMSDYGARILLPDLVRKLRNRAPAIALNVTQASREAMLADVLDGEVDMALGVFPGQIADELRMHTLFMENFACLADAKSLPENSILDLENWLARPHVLVAMRSGADNEIDQALSFQGLKRRIAVTLPHWGVANELISGTDLILTVARRSLEGIGHDRRIKIFTPPVEIKSFDFQLVWHKRRDADAAHCWFRDLIAQAITTDRPVCSTARTKNSHMDSV</sequence>
<dbReference type="Gene3D" id="3.40.190.10">
    <property type="entry name" value="Periplasmic binding protein-like II"/>
    <property type="match status" value="2"/>
</dbReference>
<feature type="domain" description="HTH lysR-type" evidence="5">
    <location>
        <begin position="7"/>
        <end position="64"/>
    </location>
</feature>
<organism evidence="6 7">
    <name type="scientific">Ventosimonas gracilis</name>
    <dbReference type="NCBI Taxonomy" id="1680762"/>
    <lineage>
        <taxon>Bacteria</taxon>
        <taxon>Pseudomonadati</taxon>
        <taxon>Pseudomonadota</taxon>
        <taxon>Gammaproteobacteria</taxon>
        <taxon>Pseudomonadales</taxon>
        <taxon>Ventosimonadaceae</taxon>
        <taxon>Ventosimonas</taxon>
    </lineage>
</organism>
<evidence type="ECO:0000313" key="6">
    <source>
        <dbReference type="EMBL" id="KXU38675.1"/>
    </source>
</evidence>
<dbReference type="InterPro" id="IPR000847">
    <property type="entry name" value="LysR_HTH_N"/>
</dbReference>
<evidence type="ECO:0000256" key="4">
    <source>
        <dbReference type="ARBA" id="ARBA00023163"/>
    </source>
</evidence>
<evidence type="ECO:0000256" key="2">
    <source>
        <dbReference type="ARBA" id="ARBA00023015"/>
    </source>
</evidence>
<keyword evidence="3" id="KW-0238">DNA-binding</keyword>